<evidence type="ECO:0000313" key="1">
    <source>
        <dbReference type="EMBL" id="GAW25164.1"/>
    </source>
</evidence>
<dbReference type="EMBL" id="DF977447">
    <property type="protein sequence ID" value="GAW25164.1"/>
    <property type="molecule type" value="Genomic_DNA"/>
</dbReference>
<sequence length="146" mass="14968">MVGVVHVTVLRHGSWMPDLATQLQAGELETGYGREDKVVVFDRRPVGPQHPRAVLEQDMAASPVLALHLDAICLDPAPGSVAGLIDGYVSILCVAGQIVSRCQAGYPSSEDGDLAWFRILGGAGAVGAVGGVRLGLVVGSGTGAPT</sequence>
<organism evidence="1">
    <name type="scientific">Rosellinia necatrix</name>
    <name type="common">White root-rot fungus</name>
    <dbReference type="NCBI Taxonomy" id="77044"/>
    <lineage>
        <taxon>Eukaryota</taxon>
        <taxon>Fungi</taxon>
        <taxon>Dikarya</taxon>
        <taxon>Ascomycota</taxon>
        <taxon>Pezizomycotina</taxon>
        <taxon>Sordariomycetes</taxon>
        <taxon>Xylariomycetidae</taxon>
        <taxon>Xylariales</taxon>
        <taxon>Xylariaceae</taxon>
        <taxon>Rosellinia</taxon>
    </lineage>
</organism>
<accession>A0A1S8A4Y2</accession>
<dbReference type="AlphaFoldDB" id="A0A1S8A4Y2"/>
<proteinExistence type="predicted"/>
<evidence type="ECO:0000313" key="2">
    <source>
        <dbReference type="Proteomes" id="UP000054516"/>
    </source>
</evidence>
<gene>
    <name evidence="1" type="ORF">SAMD00023353_0202360</name>
</gene>
<keyword evidence="2" id="KW-1185">Reference proteome</keyword>
<reference evidence="1" key="1">
    <citation type="submission" date="2016-03" db="EMBL/GenBank/DDBJ databases">
        <title>Draft genome sequence of Rosellinia necatrix.</title>
        <authorList>
            <person name="Kanematsu S."/>
        </authorList>
    </citation>
    <scope>NUCLEOTIDE SEQUENCE [LARGE SCALE GENOMIC DNA]</scope>
    <source>
        <strain evidence="1">W97</strain>
    </source>
</reference>
<name>A0A1S8A4Y2_ROSNE</name>
<protein>
    <submittedName>
        <fullName evidence="1">Putative protoporphyrinogen oxidase</fullName>
    </submittedName>
</protein>
<dbReference type="Proteomes" id="UP000054516">
    <property type="component" value="Unassembled WGS sequence"/>
</dbReference>